<dbReference type="Pfam" id="PF01810">
    <property type="entry name" value="LysE"/>
    <property type="match status" value="1"/>
</dbReference>
<evidence type="ECO:0000256" key="1">
    <source>
        <dbReference type="ARBA" id="ARBA00004651"/>
    </source>
</evidence>
<name>A0A918VL51_9GAMM</name>
<evidence type="ECO:0000256" key="5">
    <source>
        <dbReference type="ARBA" id="ARBA00023136"/>
    </source>
</evidence>
<organism evidence="7 8">
    <name type="scientific">Arenicella chitinivorans</name>
    <dbReference type="NCBI Taxonomy" id="1329800"/>
    <lineage>
        <taxon>Bacteria</taxon>
        <taxon>Pseudomonadati</taxon>
        <taxon>Pseudomonadota</taxon>
        <taxon>Gammaproteobacteria</taxon>
        <taxon>Arenicellales</taxon>
        <taxon>Arenicellaceae</taxon>
        <taxon>Arenicella</taxon>
    </lineage>
</organism>
<dbReference type="GO" id="GO:0005886">
    <property type="term" value="C:plasma membrane"/>
    <property type="evidence" value="ECO:0007669"/>
    <property type="project" value="UniProtKB-SubCell"/>
</dbReference>
<accession>A0A918VL51</accession>
<evidence type="ECO:0000256" key="4">
    <source>
        <dbReference type="ARBA" id="ARBA00022989"/>
    </source>
</evidence>
<feature type="transmembrane region" description="Helical" evidence="6">
    <location>
        <begin position="71"/>
        <end position="88"/>
    </location>
</feature>
<feature type="transmembrane region" description="Helical" evidence="6">
    <location>
        <begin position="190"/>
        <end position="209"/>
    </location>
</feature>
<evidence type="ECO:0000256" key="3">
    <source>
        <dbReference type="ARBA" id="ARBA00022692"/>
    </source>
</evidence>
<evidence type="ECO:0000256" key="2">
    <source>
        <dbReference type="ARBA" id="ARBA00022475"/>
    </source>
</evidence>
<keyword evidence="5 6" id="KW-0472">Membrane</keyword>
<sequence>MELTSVMGFVVMATLLVISPGPNGLLVTKTFYAAGRPMAIANIVGFIGAFYVHGTLAVFGISMLIVQSAQAYQIFKFCGAAYLIWLGLRSLIDAWRSDSTIAPVRTVGRAQSYSIRTGVTEGFLTNVLNPKVSIFYLAAFPQFLPLEGSSTVAYMLVTTHMLINVVWFSLMVMLLSQIDVGATGKRLRRVLKSITGTFFIGFGIKLLLLKPMDSD</sequence>
<comment type="caution">
    <text evidence="7">The sequence shown here is derived from an EMBL/GenBank/DDBJ whole genome shotgun (WGS) entry which is preliminary data.</text>
</comment>
<evidence type="ECO:0000313" key="7">
    <source>
        <dbReference type="EMBL" id="GHA10422.1"/>
    </source>
</evidence>
<feature type="transmembrane region" description="Helical" evidence="6">
    <location>
        <begin position="152"/>
        <end position="178"/>
    </location>
</feature>
<evidence type="ECO:0000313" key="8">
    <source>
        <dbReference type="Proteomes" id="UP000614811"/>
    </source>
</evidence>
<protein>
    <submittedName>
        <fullName evidence="7">Lysine transporter LysE</fullName>
    </submittedName>
</protein>
<feature type="transmembrane region" description="Helical" evidence="6">
    <location>
        <begin position="6"/>
        <end position="27"/>
    </location>
</feature>
<reference evidence="7" key="1">
    <citation type="journal article" date="2014" name="Int. J. Syst. Evol. Microbiol.">
        <title>Complete genome sequence of Corynebacterium casei LMG S-19264T (=DSM 44701T), isolated from a smear-ripened cheese.</title>
        <authorList>
            <consortium name="US DOE Joint Genome Institute (JGI-PGF)"/>
            <person name="Walter F."/>
            <person name="Albersmeier A."/>
            <person name="Kalinowski J."/>
            <person name="Ruckert C."/>
        </authorList>
    </citation>
    <scope>NUCLEOTIDE SEQUENCE</scope>
    <source>
        <strain evidence="7">KCTC 12711</strain>
    </source>
</reference>
<dbReference type="Proteomes" id="UP000614811">
    <property type="component" value="Unassembled WGS sequence"/>
</dbReference>
<proteinExistence type="predicted"/>
<gene>
    <name evidence="7" type="ORF">GCM10008090_20030</name>
</gene>
<dbReference type="RefSeq" id="WP_189400476.1">
    <property type="nucleotide sequence ID" value="NZ_BMXA01000003.1"/>
</dbReference>
<feature type="transmembrane region" description="Helical" evidence="6">
    <location>
        <begin position="39"/>
        <end position="65"/>
    </location>
</feature>
<dbReference type="AlphaFoldDB" id="A0A918VL51"/>
<comment type="subcellular location">
    <subcellularLocation>
        <location evidence="1">Cell membrane</location>
        <topology evidence="1">Multi-pass membrane protein</topology>
    </subcellularLocation>
</comment>
<keyword evidence="4 6" id="KW-1133">Transmembrane helix</keyword>
<reference evidence="7" key="2">
    <citation type="submission" date="2020-09" db="EMBL/GenBank/DDBJ databases">
        <authorList>
            <person name="Sun Q."/>
            <person name="Kim S."/>
        </authorList>
    </citation>
    <scope>NUCLEOTIDE SEQUENCE</scope>
    <source>
        <strain evidence="7">KCTC 12711</strain>
    </source>
</reference>
<keyword evidence="3 6" id="KW-0812">Transmembrane</keyword>
<keyword evidence="2" id="KW-1003">Cell membrane</keyword>
<dbReference type="PANTHER" id="PTHR30086:SF20">
    <property type="entry name" value="ARGININE EXPORTER PROTEIN ARGO-RELATED"/>
    <property type="match status" value="1"/>
</dbReference>
<dbReference type="PIRSF" id="PIRSF006324">
    <property type="entry name" value="LeuE"/>
    <property type="match status" value="1"/>
</dbReference>
<dbReference type="GO" id="GO:0015171">
    <property type="term" value="F:amino acid transmembrane transporter activity"/>
    <property type="evidence" value="ECO:0007669"/>
    <property type="project" value="TreeGrafter"/>
</dbReference>
<dbReference type="InterPro" id="IPR001123">
    <property type="entry name" value="LeuE-type"/>
</dbReference>
<dbReference type="EMBL" id="BMXA01000003">
    <property type="protein sequence ID" value="GHA10422.1"/>
    <property type="molecule type" value="Genomic_DNA"/>
</dbReference>
<evidence type="ECO:0000256" key="6">
    <source>
        <dbReference type="SAM" id="Phobius"/>
    </source>
</evidence>
<dbReference type="PANTHER" id="PTHR30086">
    <property type="entry name" value="ARGININE EXPORTER PROTEIN ARGO"/>
    <property type="match status" value="1"/>
</dbReference>
<keyword evidence="8" id="KW-1185">Reference proteome</keyword>